<dbReference type="AlphaFoldDB" id="I4DB92"/>
<evidence type="ECO:0000256" key="1">
    <source>
        <dbReference type="SAM" id="Phobius"/>
    </source>
</evidence>
<dbReference type="eggNOG" id="COG1277">
    <property type="taxonomic scope" value="Bacteria"/>
</dbReference>
<evidence type="ECO:0008006" key="4">
    <source>
        <dbReference type="Google" id="ProtNLM"/>
    </source>
</evidence>
<feature type="transmembrane region" description="Helical" evidence="1">
    <location>
        <begin position="175"/>
        <end position="200"/>
    </location>
</feature>
<gene>
    <name evidence="2" type="ordered locus">Desaci_4207</name>
</gene>
<dbReference type="Proteomes" id="UP000002892">
    <property type="component" value="Chromosome"/>
</dbReference>
<organism evidence="2 3">
    <name type="scientific">Desulfosporosinus acidiphilus (strain DSM 22704 / JCM 16185 / SJ4)</name>
    <dbReference type="NCBI Taxonomy" id="646529"/>
    <lineage>
        <taxon>Bacteria</taxon>
        <taxon>Bacillati</taxon>
        <taxon>Bacillota</taxon>
        <taxon>Clostridia</taxon>
        <taxon>Eubacteriales</taxon>
        <taxon>Desulfitobacteriaceae</taxon>
        <taxon>Desulfosporosinus</taxon>
    </lineage>
</organism>
<dbReference type="KEGG" id="dai:Desaci_4207"/>
<protein>
    <recommendedName>
        <fullName evidence="4">ABC-type transport system involved in multi-copper enzyme maturation, permease component</fullName>
    </recommendedName>
</protein>
<proteinExistence type="predicted"/>
<reference evidence="2 3" key="1">
    <citation type="journal article" date="2012" name="J. Bacteriol.">
        <title>Complete genome sequences of Desulfosporosinus orientis DSM765T, Desulfosporosinus youngiae DSM17734T, Desulfosporosinus meridiei DSM13257T, and Desulfosporosinus acidiphilus DSM22704T.</title>
        <authorList>
            <person name="Pester M."/>
            <person name="Brambilla E."/>
            <person name="Alazard D."/>
            <person name="Rattei T."/>
            <person name="Weinmaier T."/>
            <person name="Han J."/>
            <person name="Lucas S."/>
            <person name="Lapidus A."/>
            <person name="Cheng J.F."/>
            <person name="Goodwin L."/>
            <person name="Pitluck S."/>
            <person name="Peters L."/>
            <person name="Ovchinnikova G."/>
            <person name="Teshima H."/>
            <person name="Detter J.C."/>
            <person name="Han C.S."/>
            <person name="Tapia R."/>
            <person name="Land M.L."/>
            <person name="Hauser L."/>
            <person name="Kyrpides N.C."/>
            <person name="Ivanova N.N."/>
            <person name="Pagani I."/>
            <person name="Huntmann M."/>
            <person name="Wei C.L."/>
            <person name="Davenport K.W."/>
            <person name="Daligault H."/>
            <person name="Chain P.S."/>
            <person name="Chen A."/>
            <person name="Mavromatis K."/>
            <person name="Markowitz V."/>
            <person name="Szeto E."/>
            <person name="Mikhailova N."/>
            <person name="Pati A."/>
            <person name="Wagner M."/>
            <person name="Woyke T."/>
            <person name="Ollivier B."/>
            <person name="Klenk H.P."/>
            <person name="Spring S."/>
            <person name="Loy A."/>
        </authorList>
    </citation>
    <scope>NUCLEOTIDE SEQUENCE [LARGE SCALE GENOMIC DNA]</scope>
    <source>
        <strain evidence="3">DSM 22704 / JCM 16185 / SJ4</strain>
    </source>
</reference>
<dbReference type="EMBL" id="CP003639">
    <property type="protein sequence ID" value="AFM43066.1"/>
    <property type="molecule type" value="Genomic_DNA"/>
</dbReference>
<feature type="transmembrane region" description="Helical" evidence="1">
    <location>
        <begin position="108"/>
        <end position="132"/>
    </location>
</feature>
<dbReference type="Pfam" id="PF12730">
    <property type="entry name" value="ABC2_membrane_4"/>
    <property type="match status" value="1"/>
</dbReference>
<keyword evidence="1" id="KW-0472">Membrane</keyword>
<evidence type="ECO:0000313" key="3">
    <source>
        <dbReference type="Proteomes" id="UP000002892"/>
    </source>
</evidence>
<feature type="transmembrane region" description="Helical" evidence="1">
    <location>
        <begin position="54"/>
        <end position="74"/>
    </location>
</feature>
<dbReference type="PANTHER" id="PTHR37305">
    <property type="entry name" value="INTEGRAL MEMBRANE PROTEIN-RELATED"/>
    <property type="match status" value="1"/>
</dbReference>
<feature type="transmembrane region" description="Helical" evidence="1">
    <location>
        <begin position="21"/>
        <end position="42"/>
    </location>
</feature>
<dbReference type="STRING" id="646529.Desaci_4207"/>
<keyword evidence="3" id="KW-1185">Reference proteome</keyword>
<dbReference type="OrthoDB" id="1711106at2"/>
<dbReference type="RefSeq" id="WP_014829052.1">
    <property type="nucleotide sequence ID" value="NC_018068.1"/>
</dbReference>
<feature type="transmembrane region" description="Helical" evidence="1">
    <location>
        <begin position="220"/>
        <end position="242"/>
    </location>
</feature>
<dbReference type="PANTHER" id="PTHR37305:SF1">
    <property type="entry name" value="MEMBRANE PROTEIN"/>
    <property type="match status" value="1"/>
</dbReference>
<dbReference type="HOGENOM" id="CLU_097912_0_0_9"/>
<keyword evidence="1" id="KW-1133">Transmembrane helix</keyword>
<feature type="transmembrane region" description="Helical" evidence="1">
    <location>
        <begin position="144"/>
        <end position="168"/>
    </location>
</feature>
<keyword evidence="1" id="KW-0812">Transmembrane</keyword>
<name>I4DB92_DESAJ</name>
<evidence type="ECO:0000313" key="2">
    <source>
        <dbReference type="EMBL" id="AFM43066.1"/>
    </source>
</evidence>
<accession>I4DB92</accession>
<sequence>MDSLRANVINEVRKLFLKKKAVVFLVIMAIISFLTAFFIANIQAKLIFIAVNSFSYPLMLLAIFTNILLPLFVFMTASDLFSGEVADRTLKLVLTMPVSRFKIYLSKILAVSIYVIFNFFLIFLVSMASAFFLKITVTSITSVVVGYLTDIIPALILVIFASFIAQFFRSGSTALISSIFIFIGIKALSLFNTLLNNNIFTTYLNWYSLWLPNGTNLLRGLNLLLLLLAYGIIFFTGGYYLFDKKEI</sequence>